<reference evidence="1" key="1">
    <citation type="submission" date="2023-11" db="EMBL/GenBank/DDBJ databases">
        <authorList>
            <person name="Poullet M."/>
        </authorList>
    </citation>
    <scope>NUCLEOTIDE SEQUENCE</scope>
    <source>
        <strain evidence="1">E1834</strain>
    </source>
</reference>
<gene>
    <name evidence="1" type="ORF">MENTE1834_LOCUS4147</name>
</gene>
<evidence type="ECO:0000313" key="1">
    <source>
        <dbReference type="EMBL" id="CAK5019457.1"/>
    </source>
</evidence>
<evidence type="ECO:0000313" key="2">
    <source>
        <dbReference type="Proteomes" id="UP001497535"/>
    </source>
</evidence>
<protein>
    <submittedName>
        <fullName evidence="1">Uncharacterized protein</fullName>
    </submittedName>
</protein>
<accession>A0ACB0XVR7</accession>
<dbReference type="Proteomes" id="UP001497535">
    <property type="component" value="Unassembled WGS sequence"/>
</dbReference>
<proteinExistence type="predicted"/>
<organism evidence="1 2">
    <name type="scientific">Meloidogyne enterolobii</name>
    <name type="common">Root-knot nematode worm</name>
    <name type="synonym">Meloidogyne mayaguensis</name>
    <dbReference type="NCBI Taxonomy" id="390850"/>
    <lineage>
        <taxon>Eukaryota</taxon>
        <taxon>Metazoa</taxon>
        <taxon>Ecdysozoa</taxon>
        <taxon>Nematoda</taxon>
        <taxon>Chromadorea</taxon>
        <taxon>Rhabditida</taxon>
        <taxon>Tylenchina</taxon>
        <taxon>Tylenchomorpha</taxon>
        <taxon>Tylenchoidea</taxon>
        <taxon>Meloidogynidae</taxon>
        <taxon>Meloidogyninae</taxon>
        <taxon>Meloidogyne</taxon>
    </lineage>
</organism>
<sequence length="56" mass="6406">MATVSSRILTRERGMEESRGRENGSDFRGGFRGEVYNRRNSIFQVSKIVRGHCVCL</sequence>
<dbReference type="EMBL" id="CAVMJV010000003">
    <property type="protein sequence ID" value="CAK5019457.1"/>
    <property type="molecule type" value="Genomic_DNA"/>
</dbReference>
<comment type="caution">
    <text evidence="1">The sequence shown here is derived from an EMBL/GenBank/DDBJ whole genome shotgun (WGS) entry which is preliminary data.</text>
</comment>
<keyword evidence="2" id="KW-1185">Reference proteome</keyword>
<name>A0ACB0XVR7_MELEN</name>